<dbReference type="Proteomes" id="UP000009168">
    <property type="component" value="Unassembled WGS sequence"/>
</dbReference>
<evidence type="ECO:0000313" key="1">
    <source>
        <dbReference type="EMBL" id="EWS74415.1"/>
    </source>
</evidence>
<reference evidence="2" key="1">
    <citation type="journal article" date="2006" name="PLoS Biol.">
        <title>Macronuclear genome sequence of the ciliate Tetrahymena thermophila, a model eukaryote.</title>
        <authorList>
            <person name="Eisen J.A."/>
            <person name="Coyne R.S."/>
            <person name="Wu M."/>
            <person name="Wu D."/>
            <person name="Thiagarajan M."/>
            <person name="Wortman J.R."/>
            <person name="Badger J.H."/>
            <person name="Ren Q."/>
            <person name="Amedeo P."/>
            <person name="Jones K.M."/>
            <person name="Tallon L.J."/>
            <person name="Delcher A.L."/>
            <person name="Salzberg S.L."/>
            <person name="Silva J.C."/>
            <person name="Haas B.J."/>
            <person name="Majoros W.H."/>
            <person name="Farzad M."/>
            <person name="Carlton J.M."/>
            <person name="Smith R.K. Jr."/>
            <person name="Garg J."/>
            <person name="Pearlman R.E."/>
            <person name="Karrer K.M."/>
            <person name="Sun L."/>
            <person name="Manning G."/>
            <person name="Elde N.C."/>
            <person name="Turkewitz A.P."/>
            <person name="Asai D.J."/>
            <person name="Wilkes D.E."/>
            <person name="Wang Y."/>
            <person name="Cai H."/>
            <person name="Collins K."/>
            <person name="Stewart B.A."/>
            <person name="Lee S.R."/>
            <person name="Wilamowska K."/>
            <person name="Weinberg Z."/>
            <person name="Ruzzo W.L."/>
            <person name="Wloga D."/>
            <person name="Gaertig J."/>
            <person name="Frankel J."/>
            <person name="Tsao C.-C."/>
            <person name="Gorovsky M.A."/>
            <person name="Keeling P.J."/>
            <person name="Waller R.F."/>
            <person name="Patron N.J."/>
            <person name="Cherry J.M."/>
            <person name="Stover N.A."/>
            <person name="Krieger C.J."/>
            <person name="del Toro C."/>
            <person name="Ryder H.F."/>
            <person name="Williamson S.C."/>
            <person name="Barbeau R.A."/>
            <person name="Hamilton E.P."/>
            <person name="Orias E."/>
        </authorList>
    </citation>
    <scope>NUCLEOTIDE SEQUENCE [LARGE SCALE GENOMIC DNA]</scope>
    <source>
        <strain evidence="2">SB210</strain>
    </source>
</reference>
<dbReference type="GeneID" id="24438147"/>
<keyword evidence="2" id="KW-1185">Reference proteome</keyword>
<dbReference type="RefSeq" id="XP_012653092.1">
    <property type="nucleotide sequence ID" value="XM_012797638.1"/>
</dbReference>
<accession>W7X4Y7</accession>
<protein>
    <submittedName>
        <fullName evidence="1">Uncharacterized protein</fullName>
    </submittedName>
</protein>
<gene>
    <name evidence="1" type="ORF">TTHERM_000275929</name>
</gene>
<dbReference type="InParanoid" id="W7X4Y7"/>
<name>W7X4Y7_TETTS</name>
<dbReference type="AlphaFoldDB" id="W7X4Y7"/>
<organism evidence="1 2">
    <name type="scientific">Tetrahymena thermophila (strain SB210)</name>
    <dbReference type="NCBI Taxonomy" id="312017"/>
    <lineage>
        <taxon>Eukaryota</taxon>
        <taxon>Sar</taxon>
        <taxon>Alveolata</taxon>
        <taxon>Ciliophora</taxon>
        <taxon>Intramacronucleata</taxon>
        <taxon>Oligohymenophorea</taxon>
        <taxon>Hymenostomatida</taxon>
        <taxon>Tetrahymenina</taxon>
        <taxon>Tetrahymenidae</taxon>
        <taxon>Tetrahymena</taxon>
    </lineage>
</organism>
<evidence type="ECO:0000313" key="2">
    <source>
        <dbReference type="Proteomes" id="UP000009168"/>
    </source>
</evidence>
<proteinExistence type="predicted"/>
<sequence>MMVEIARLMQLSTQTTYSLIFVLVTLQPPMQPLNEETLPESAIHQLEQLLQLQKESTQSTSEALHGLVKLQIQVNAFYRGVTAPFQQLENLFITKIIRKSQQNYIFILI</sequence>
<dbReference type="EMBL" id="GG662703">
    <property type="protein sequence ID" value="EWS74415.1"/>
    <property type="molecule type" value="Genomic_DNA"/>
</dbReference>
<dbReference type="KEGG" id="tet:TTHERM_000275929"/>